<dbReference type="Proteomes" id="UP001352852">
    <property type="component" value="Unassembled WGS sequence"/>
</dbReference>
<reference evidence="2 3" key="1">
    <citation type="submission" date="2021-06" db="EMBL/GenBank/DDBJ databases">
        <authorList>
            <person name="Palmer J.M."/>
        </authorList>
    </citation>
    <scope>NUCLEOTIDE SEQUENCE [LARGE SCALE GENOMIC DNA]</scope>
    <source>
        <strain evidence="2 3">CL_MEX2019</strain>
        <tissue evidence="2">Muscle</tissue>
    </source>
</reference>
<name>A0ABU7CSS6_9TELE</name>
<sequence>MSVQSNSGSGGGSLEATPSWSQLSSSPTISQQHVTATAKSKEGAMEELHSLDPRRQELLEARFTGAVSGNTGGSTGSASGGAKVMAAAQKPKLSF</sequence>
<proteinExistence type="predicted"/>
<keyword evidence="3" id="KW-1185">Reference proteome</keyword>
<feature type="compositionally biased region" description="Gly residues" evidence="1">
    <location>
        <begin position="70"/>
        <end position="79"/>
    </location>
</feature>
<feature type="region of interest" description="Disordered" evidence="1">
    <location>
        <begin position="1"/>
        <end position="95"/>
    </location>
</feature>
<evidence type="ECO:0000256" key="1">
    <source>
        <dbReference type="SAM" id="MobiDB-lite"/>
    </source>
</evidence>
<accession>A0ABU7CSS6</accession>
<feature type="compositionally biased region" description="Polar residues" evidence="1">
    <location>
        <begin position="16"/>
        <end position="38"/>
    </location>
</feature>
<feature type="compositionally biased region" description="Basic and acidic residues" evidence="1">
    <location>
        <begin position="39"/>
        <end position="60"/>
    </location>
</feature>
<organism evidence="2 3">
    <name type="scientific">Characodon lateralis</name>
    <dbReference type="NCBI Taxonomy" id="208331"/>
    <lineage>
        <taxon>Eukaryota</taxon>
        <taxon>Metazoa</taxon>
        <taxon>Chordata</taxon>
        <taxon>Craniata</taxon>
        <taxon>Vertebrata</taxon>
        <taxon>Euteleostomi</taxon>
        <taxon>Actinopterygii</taxon>
        <taxon>Neopterygii</taxon>
        <taxon>Teleostei</taxon>
        <taxon>Neoteleostei</taxon>
        <taxon>Acanthomorphata</taxon>
        <taxon>Ovalentaria</taxon>
        <taxon>Atherinomorphae</taxon>
        <taxon>Cyprinodontiformes</taxon>
        <taxon>Goodeidae</taxon>
        <taxon>Characodon</taxon>
    </lineage>
</organism>
<gene>
    <name evidence="2" type="ORF">CHARACLAT_030716</name>
</gene>
<comment type="caution">
    <text evidence="2">The sequence shown here is derived from an EMBL/GenBank/DDBJ whole genome shotgun (WGS) entry which is preliminary data.</text>
</comment>
<dbReference type="EMBL" id="JAHUTJ010004696">
    <property type="protein sequence ID" value="MED6265958.1"/>
    <property type="molecule type" value="Genomic_DNA"/>
</dbReference>
<evidence type="ECO:0000313" key="2">
    <source>
        <dbReference type="EMBL" id="MED6265958.1"/>
    </source>
</evidence>
<protein>
    <submittedName>
        <fullName evidence="2">Uncharacterized protein</fullName>
    </submittedName>
</protein>
<evidence type="ECO:0000313" key="3">
    <source>
        <dbReference type="Proteomes" id="UP001352852"/>
    </source>
</evidence>